<gene>
    <name evidence="4" type="ORF">NAES01612_LOCUS12474</name>
</gene>
<evidence type="ECO:0000259" key="3">
    <source>
        <dbReference type="PROSITE" id="PS50009"/>
    </source>
</evidence>
<dbReference type="AlphaFoldDB" id="A0A7S4KWX6"/>
<keyword evidence="1 2" id="KW-0344">Guanine-nucleotide releasing factor</keyword>
<protein>
    <recommendedName>
        <fullName evidence="3">Ras-GEF domain-containing protein</fullName>
    </recommendedName>
</protein>
<dbReference type="GO" id="GO:0005886">
    <property type="term" value="C:plasma membrane"/>
    <property type="evidence" value="ECO:0007669"/>
    <property type="project" value="TreeGrafter"/>
</dbReference>
<dbReference type="InterPro" id="IPR036964">
    <property type="entry name" value="RASGEF_cat_dom_sf"/>
</dbReference>
<dbReference type="PANTHER" id="PTHR23113:SF99">
    <property type="entry name" value="RASGEF DOMAIN-CONTAINING PROTEIN"/>
    <property type="match status" value="1"/>
</dbReference>
<dbReference type="InterPro" id="IPR008937">
    <property type="entry name" value="Ras-like_GEF"/>
</dbReference>
<organism evidence="4">
    <name type="scientific">Paramoeba aestuarina</name>
    <dbReference type="NCBI Taxonomy" id="180227"/>
    <lineage>
        <taxon>Eukaryota</taxon>
        <taxon>Amoebozoa</taxon>
        <taxon>Discosea</taxon>
        <taxon>Flabellinia</taxon>
        <taxon>Dactylopodida</taxon>
        <taxon>Paramoebidae</taxon>
        <taxon>Paramoeba</taxon>
    </lineage>
</organism>
<name>A0A7S4KWX6_9EUKA</name>
<evidence type="ECO:0000313" key="4">
    <source>
        <dbReference type="EMBL" id="CAE2307895.1"/>
    </source>
</evidence>
<dbReference type="Gene3D" id="1.20.870.10">
    <property type="entry name" value="Son of sevenless (SoS) protein Chain: S domain 1"/>
    <property type="match status" value="1"/>
</dbReference>
<sequence>MEKVCRTESAPCETRKRAFSNPLKRQIDSARKASSSTSSLVECLPLPRFSFTSEDATPILGFLIDQLMTDKTSEKEIQNFFAAFANFGIVREELFSVLVQRYEALPSQGKDGSKPDISASFSRSFENANSSASNSPLLLRKADSFFAKDSPHNSPQSLDSPPRSPPFSGVVKNECQAMLLILRVWLSQSGALYKRQHPQFFRSIATFLADVNDPRMNGLKLQLIKNKSASELDSALPFYQAITQARQTSPVKEGFEKSFKGGLFNKYSVREVAEGITFVMFRVYSSIGPSELHDGSWQGNERMIRAPHIHALSVLFNRISTLCIWEILGAESQEKRVENFSKCLELTKTLKKMNNFEGMASVASVFSNAAISRLKPLWSCLDSKALKKVKKFENYFKPQKNYKSYSSLLAKSNQNGPLLPWLAPKLRELRYMYDGNAKTTPEGFVCYSFLQMLGQSVNKYLEHKKTPYNVPVPDCDLVHIFEAVPNLDADYVEDVLYGRSQELFA</sequence>
<dbReference type="PROSITE" id="PS50009">
    <property type="entry name" value="RASGEF_CAT"/>
    <property type="match status" value="1"/>
</dbReference>
<dbReference type="PANTHER" id="PTHR23113">
    <property type="entry name" value="GUANINE NUCLEOTIDE EXCHANGE FACTOR"/>
    <property type="match status" value="1"/>
</dbReference>
<dbReference type="EMBL" id="HBKR01019039">
    <property type="protein sequence ID" value="CAE2307895.1"/>
    <property type="molecule type" value="Transcribed_RNA"/>
</dbReference>
<evidence type="ECO:0000256" key="1">
    <source>
        <dbReference type="ARBA" id="ARBA00022658"/>
    </source>
</evidence>
<dbReference type="GO" id="GO:0005085">
    <property type="term" value="F:guanyl-nucleotide exchange factor activity"/>
    <property type="evidence" value="ECO:0007669"/>
    <property type="project" value="UniProtKB-KW"/>
</dbReference>
<proteinExistence type="predicted"/>
<dbReference type="InterPro" id="IPR001895">
    <property type="entry name" value="RASGEF_cat_dom"/>
</dbReference>
<dbReference type="InterPro" id="IPR023578">
    <property type="entry name" value="Ras_GEF_dom_sf"/>
</dbReference>
<accession>A0A7S4KWX6</accession>
<reference evidence="4" key="1">
    <citation type="submission" date="2021-01" db="EMBL/GenBank/DDBJ databases">
        <authorList>
            <person name="Corre E."/>
            <person name="Pelletier E."/>
            <person name="Niang G."/>
            <person name="Scheremetjew M."/>
            <person name="Finn R."/>
            <person name="Kale V."/>
            <person name="Holt S."/>
            <person name="Cochrane G."/>
            <person name="Meng A."/>
            <person name="Brown T."/>
            <person name="Cohen L."/>
        </authorList>
    </citation>
    <scope>NUCLEOTIDE SEQUENCE</scope>
    <source>
        <strain evidence="4">SoJaBio B1-5/56/2</strain>
    </source>
</reference>
<dbReference type="GO" id="GO:0007265">
    <property type="term" value="P:Ras protein signal transduction"/>
    <property type="evidence" value="ECO:0007669"/>
    <property type="project" value="TreeGrafter"/>
</dbReference>
<dbReference type="SUPFAM" id="SSF48366">
    <property type="entry name" value="Ras GEF"/>
    <property type="match status" value="1"/>
</dbReference>
<dbReference type="Gene3D" id="1.10.840.10">
    <property type="entry name" value="Ras guanine-nucleotide exchange factors catalytic domain"/>
    <property type="match status" value="1"/>
</dbReference>
<dbReference type="SMART" id="SM00147">
    <property type="entry name" value="RasGEF"/>
    <property type="match status" value="1"/>
</dbReference>
<dbReference type="Pfam" id="PF00617">
    <property type="entry name" value="RasGEF"/>
    <property type="match status" value="1"/>
</dbReference>
<evidence type="ECO:0000256" key="2">
    <source>
        <dbReference type="PROSITE-ProRule" id="PRU00168"/>
    </source>
</evidence>
<feature type="domain" description="Ras-GEF" evidence="3">
    <location>
        <begin position="268"/>
        <end position="497"/>
    </location>
</feature>